<proteinExistence type="inferred from homology"/>
<keyword evidence="2" id="KW-0813">Transport</keyword>
<feature type="transmembrane region" description="Helical" evidence="9">
    <location>
        <begin position="31"/>
        <end position="55"/>
    </location>
</feature>
<evidence type="ECO:0000256" key="4">
    <source>
        <dbReference type="ARBA" id="ARBA00022519"/>
    </source>
</evidence>
<sequence length="191" mass="21072">MATEHAPNGPTQQRRVGPVQRITGAISTVSVWLAAICIVLMALLVTVTVVSRFFFANPMTALFEFSEYSILAITMLAAPLLVRTDDHIKMDLITEFMGKKHPLVRITDWFVAILVVIIAGTLVWFTSQTAWNDFVRGSVTSTYLAPPRWPLTALMAFGALGIFVEAVRRLIALPLHQRLAVADPEEPVAGR</sequence>
<evidence type="ECO:0000256" key="9">
    <source>
        <dbReference type="SAM" id="Phobius"/>
    </source>
</evidence>
<evidence type="ECO:0000256" key="5">
    <source>
        <dbReference type="ARBA" id="ARBA00022692"/>
    </source>
</evidence>
<dbReference type="InterPro" id="IPR007387">
    <property type="entry name" value="TRAP_DctQ"/>
</dbReference>
<feature type="domain" description="Tripartite ATP-independent periplasmic transporters DctQ component" evidence="10">
    <location>
        <begin position="41"/>
        <end position="171"/>
    </location>
</feature>
<protein>
    <submittedName>
        <fullName evidence="11">TRAP transporter small permease</fullName>
    </submittedName>
</protein>
<reference evidence="11 12" key="1">
    <citation type="submission" date="2024-04" db="EMBL/GenBank/DDBJ databases">
        <title>Isolation of an actinomycete strain from pig manure.</title>
        <authorList>
            <person name="Gong T."/>
            <person name="Yu Z."/>
            <person name="An M."/>
            <person name="Wei C."/>
            <person name="Yang W."/>
            <person name="Liu L."/>
        </authorList>
    </citation>
    <scope>NUCLEOTIDE SEQUENCE [LARGE SCALE GENOMIC DNA]</scope>
    <source>
        <strain evidence="11 12">ZF39</strain>
    </source>
</reference>
<feature type="transmembrane region" description="Helical" evidence="9">
    <location>
        <begin position="61"/>
        <end position="82"/>
    </location>
</feature>
<dbReference type="RefSeq" id="WP_425308999.1">
    <property type="nucleotide sequence ID" value="NZ_CP154795.1"/>
</dbReference>
<comment type="subcellular location">
    <subcellularLocation>
        <location evidence="1">Cell inner membrane</location>
        <topology evidence="1">Multi-pass membrane protein</topology>
    </subcellularLocation>
</comment>
<dbReference type="Proteomes" id="UP001442841">
    <property type="component" value="Chromosome"/>
</dbReference>
<dbReference type="PANTHER" id="PTHR35011">
    <property type="entry name" value="2,3-DIKETO-L-GULONATE TRAP TRANSPORTER SMALL PERMEASE PROTEIN YIAM"/>
    <property type="match status" value="1"/>
</dbReference>
<keyword evidence="7 9" id="KW-0472">Membrane</keyword>
<feature type="transmembrane region" description="Helical" evidence="9">
    <location>
        <begin position="147"/>
        <end position="167"/>
    </location>
</feature>
<evidence type="ECO:0000313" key="11">
    <source>
        <dbReference type="EMBL" id="XAN07534.1"/>
    </source>
</evidence>
<evidence type="ECO:0000256" key="7">
    <source>
        <dbReference type="ARBA" id="ARBA00023136"/>
    </source>
</evidence>
<evidence type="ECO:0000313" key="12">
    <source>
        <dbReference type="Proteomes" id="UP001442841"/>
    </source>
</evidence>
<evidence type="ECO:0000256" key="8">
    <source>
        <dbReference type="ARBA" id="ARBA00038436"/>
    </source>
</evidence>
<dbReference type="InterPro" id="IPR055348">
    <property type="entry name" value="DctQ"/>
</dbReference>
<evidence type="ECO:0000256" key="3">
    <source>
        <dbReference type="ARBA" id="ARBA00022475"/>
    </source>
</evidence>
<organism evidence="11 12">
    <name type="scientific">Ammonicoccus fulvus</name>
    <dbReference type="NCBI Taxonomy" id="3138240"/>
    <lineage>
        <taxon>Bacteria</taxon>
        <taxon>Bacillati</taxon>
        <taxon>Actinomycetota</taxon>
        <taxon>Actinomycetes</taxon>
        <taxon>Propionibacteriales</taxon>
        <taxon>Propionibacteriaceae</taxon>
        <taxon>Ammonicoccus</taxon>
    </lineage>
</organism>
<name>A0ABZ3FS15_9ACTN</name>
<gene>
    <name evidence="11" type="ORF">AADG42_09580</name>
</gene>
<keyword evidence="4" id="KW-0997">Cell inner membrane</keyword>
<evidence type="ECO:0000256" key="2">
    <source>
        <dbReference type="ARBA" id="ARBA00022448"/>
    </source>
</evidence>
<comment type="similarity">
    <text evidence="8">Belongs to the TRAP transporter small permease family.</text>
</comment>
<keyword evidence="6 9" id="KW-1133">Transmembrane helix</keyword>
<evidence type="ECO:0000259" key="10">
    <source>
        <dbReference type="Pfam" id="PF04290"/>
    </source>
</evidence>
<feature type="transmembrane region" description="Helical" evidence="9">
    <location>
        <begin position="103"/>
        <end position="127"/>
    </location>
</feature>
<accession>A0ABZ3FS15</accession>
<keyword evidence="12" id="KW-1185">Reference proteome</keyword>
<keyword evidence="3" id="KW-1003">Cell membrane</keyword>
<dbReference type="EMBL" id="CP154795">
    <property type="protein sequence ID" value="XAN07534.1"/>
    <property type="molecule type" value="Genomic_DNA"/>
</dbReference>
<evidence type="ECO:0000256" key="6">
    <source>
        <dbReference type="ARBA" id="ARBA00022989"/>
    </source>
</evidence>
<keyword evidence="5 9" id="KW-0812">Transmembrane</keyword>
<dbReference type="Pfam" id="PF04290">
    <property type="entry name" value="DctQ"/>
    <property type="match status" value="1"/>
</dbReference>
<evidence type="ECO:0000256" key="1">
    <source>
        <dbReference type="ARBA" id="ARBA00004429"/>
    </source>
</evidence>